<accession>A0ABR1E0F4</accession>
<name>A0ABR1E0F4_NECAM</name>
<keyword evidence="2" id="KW-1185">Reference proteome</keyword>
<reference evidence="1 2" key="1">
    <citation type="submission" date="2023-08" db="EMBL/GenBank/DDBJ databases">
        <title>A Necator americanus chromosomal reference genome.</title>
        <authorList>
            <person name="Ilik V."/>
            <person name="Petrzelkova K.J."/>
            <person name="Pardy F."/>
            <person name="Fuh T."/>
            <person name="Niatou-Singa F.S."/>
            <person name="Gouil Q."/>
            <person name="Baker L."/>
            <person name="Ritchie M.E."/>
            <person name="Jex A.R."/>
            <person name="Gazzola D."/>
            <person name="Li H."/>
            <person name="Toshio Fujiwara R."/>
            <person name="Zhan B."/>
            <person name="Aroian R.V."/>
            <person name="Pafco B."/>
            <person name="Schwarz E.M."/>
        </authorList>
    </citation>
    <scope>NUCLEOTIDE SEQUENCE [LARGE SCALE GENOMIC DNA]</scope>
    <source>
        <strain evidence="1 2">Aroian</strain>
        <tissue evidence="1">Whole animal</tissue>
    </source>
</reference>
<comment type="caution">
    <text evidence="1">The sequence shown here is derived from an EMBL/GenBank/DDBJ whole genome shotgun (WGS) entry which is preliminary data.</text>
</comment>
<sequence length="86" mass="9787">MDWLDSKGKNVHPRCRRVASVRLNAFGDECIGNNSPVAFRRVLGSSATEHHQFNGRDEELMTRSFDVIQTALKHVVRLEPSRILRG</sequence>
<evidence type="ECO:0000313" key="1">
    <source>
        <dbReference type="EMBL" id="KAK6756134.1"/>
    </source>
</evidence>
<protein>
    <submittedName>
        <fullName evidence="1">Uncharacterized protein</fullName>
    </submittedName>
</protein>
<dbReference type="EMBL" id="JAVFWL010000005">
    <property type="protein sequence ID" value="KAK6756134.1"/>
    <property type="molecule type" value="Genomic_DNA"/>
</dbReference>
<evidence type="ECO:0000313" key="2">
    <source>
        <dbReference type="Proteomes" id="UP001303046"/>
    </source>
</evidence>
<proteinExistence type="predicted"/>
<gene>
    <name evidence="1" type="primary">Necator_chrV.g19282</name>
    <name evidence="1" type="ORF">RB195_014490</name>
</gene>
<organism evidence="1 2">
    <name type="scientific">Necator americanus</name>
    <name type="common">Human hookworm</name>
    <dbReference type="NCBI Taxonomy" id="51031"/>
    <lineage>
        <taxon>Eukaryota</taxon>
        <taxon>Metazoa</taxon>
        <taxon>Ecdysozoa</taxon>
        <taxon>Nematoda</taxon>
        <taxon>Chromadorea</taxon>
        <taxon>Rhabditida</taxon>
        <taxon>Rhabditina</taxon>
        <taxon>Rhabditomorpha</taxon>
        <taxon>Strongyloidea</taxon>
        <taxon>Ancylostomatidae</taxon>
        <taxon>Bunostominae</taxon>
        <taxon>Necator</taxon>
    </lineage>
</organism>
<dbReference type="Proteomes" id="UP001303046">
    <property type="component" value="Unassembled WGS sequence"/>
</dbReference>